<organism evidence="5">
    <name type="scientific">candidate division WWE3 bacterium</name>
    <dbReference type="NCBI Taxonomy" id="2053526"/>
    <lineage>
        <taxon>Bacteria</taxon>
        <taxon>Katanobacteria</taxon>
    </lineage>
</organism>
<evidence type="ECO:0000259" key="4">
    <source>
        <dbReference type="SMART" id="SM00861"/>
    </source>
</evidence>
<keyword evidence="3" id="KW-0786">Thiamine pyrophosphate</keyword>
<dbReference type="PANTHER" id="PTHR43825:SF1">
    <property type="entry name" value="TRANSKETOLASE-LIKE PYRIMIDINE-BINDING DOMAIN-CONTAINING PROTEIN"/>
    <property type="match status" value="1"/>
</dbReference>
<evidence type="ECO:0000256" key="3">
    <source>
        <dbReference type="ARBA" id="ARBA00023052"/>
    </source>
</evidence>
<dbReference type="SMART" id="SM00861">
    <property type="entry name" value="Transket_pyr"/>
    <property type="match status" value="1"/>
</dbReference>
<proteinExistence type="inferred from homology"/>
<protein>
    <submittedName>
        <fullName evidence="5">Transketolase family protein</fullName>
    </submittedName>
</protein>
<dbReference type="SUPFAM" id="SSF52518">
    <property type="entry name" value="Thiamin diphosphate-binding fold (THDP-binding)"/>
    <property type="match status" value="1"/>
</dbReference>
<dbReference type="Pfam" id="PF02780">
    <property type="entry name" value="Transketolase_C"/>
    <property type="match status" value="1"/>
</dbReference>
<name>A0A7V5J012_UNCKA</name>
<dbReference type="InterPro" id="IPR029061">
    <property type="entry name" value="THDP-binding"/>
</dbReference>
<dbReference type="Proteomes" id="UP000886106">
    <property type="component" value="Unassembled WGS sequence"/>
</dbReference>
<gene>
    <name evidence="5" type="ORF">ENJ78_00655</name>
</gene>
<dbReference type="InterPro" id="IPR033248">
    <property type="entry name" value="Transketolase_C"/>
</dbReference>
<evidence type="ECO:0000256" key="2">
    <source>
        <dbReference type="ARBA" id="ARBA00007131"/>
    </source>
</evidence>
<dbReference type="Pfam" id="PF02779">
    <property type="entry name" value="Transket_pyr"/>
    <property type="match status" value="1"/>
</dbReference>
<comment type="caution">
    <text evidence="5">The sequence shown here is derived from an EMBL/GenBank/DDBJ whole genome shotgun (WGS) entry which is preliminary data.</text>
</comment>
<evidence type="ECO:0000256" key="1">
    <source>
        <dbReference type="ARBA" id="ARBA00001964"/>
    </source>
</evidence>
<dbReference type="Gene3D" id="3.40.50.920">
    <property type="match status" value="1"/>
</dbReference>
<dbReference type="InterPro" id="IPR009014">
    <property type="entry name" value="Transketo_C/PFOR_II"/>
</dbReference>
<dbReference type="AlphaFoldDB" id="A0A7V5J012"/>
<evidence type="ECO:0000313" key="5">
    <source>
        <dbReference type="EMBL" id="HHH14202.1"/>
    </source>
</evidence>
<comment type="cofactor">
    <cofactor evidence="1">
        <name>thiamine diphosphate</name>
        <dbReference type="ChEBI" id="CHEBI:58937"/>
    </cofactor>
</comment>
<dbReference type="EMBL" id="DRNS01000048">
    <property type="protein sequence ID" value="HHH14202.1"/>
    <property type="molecule type" value="Genomic_DNA"/>
</dbReference>
<dbReference type="InterPro" id="IPR005475">
    <property type="entry name" value="Transketolase-like_Pyr-bd"/>
</dbReference>
<dbReference type="SUPFAM" id="SSF52922">
    <property type="entry name" value="TK C-terminal domain-like"/>
    <property type="match status" value="1"/>
</dbReference>
<accession>A0A7V5J012</accession>
<feature type="domain" description="Transketolase-like pyrimidine-binding" evidence="4">
    <location>
        <begin position="6"/>
        <end position="171"/>
    </location>
</feature>
<dbReference type="PANTHER" id="PTHR43825">
    <property type="entry name" value="PYRUVATE DEHYDROGENASE E1 COMPONENT"/>
    <property type="match status" value="1"/>
</dbReference>
<sequence>MKSLKRSTRDAFGKAILALGKKYSNVYVLTADLRDSLRVSDFADALPNQFIECGVAEQNMVGISAGLALRGKVPFATSFGVFSPGRTWDQLRVSVCLSNLNVNIIGGHGGLSNYKDGASHQALEDIAITRVLPNLKVVVPCDYNQTIKTVLSAYTDKSPWYIRLSATKTSDITLETQKFEIGKAQLLREGTSLTIASYGPLLENILNVAKKFGNKVEVLNFHTLKPLDEESLLQSVLKTRRILVIEEHQIIGGLGSAVASALGQKFTKKFKLKILGVPDTFSHSARSLEALYQKFGFDEDSLYHSIKSFLEK</sequence>
<dbReference type="InterPro" id="IPR051157">
    <property type="entry name" value="PDH/Transketolase"/>
</dbReference>
<dbReference type="FunFam" id="3.40.50.970:FF:000129">
    <property type="entry name" value="Transketolase"/>
    <property type="match status" value="1"/>
</dbReference>
<reference evidence="5" key="1">
    <citation type="journal article" date="2020" name="mSystems">
        <title>Genome- and Community-Level Interaction Insights into Carbon Utilization and Element Cycling Functions of Hydrothermarchaeota in Hydrothermal Sediment.</title>
        <authorList>
            <person name="Zhou Z."/>
            <person name="Liu Y."/>
            <person name="Xu W."/>
            <person name="Pan J."/>
            <person name="Luo Z.H."/>
            <person name="Li M."/>
        </authorList>
    </citation>
    <scope>NUCLEOTIDE SEQUENCE [LARGE SCALE GENOMIC DNA]</scope>
    <source>
        <strain evidence="5">HyVt-517</strain>
    </source>
</reference>
<comment type="similarity">
    <text evidence="2">Belongs to the transketolase family.</text>
</comment>
<dbReference type="CDD" id="cd07033">
    <property type="entry name" value="TPP_PYR_DXS_TK_like"/>
    <property type="match status" value="1"/>
</dbReference>
<dbReference type="Gene3D" id="3.40.50.970">
    <property type="match status" value="1"/>
</dbReference>